<comment type="cofactor">
    <cofactor evidence="1">
        <name>FAD</name>
        <dbReference type="ChEBI" id="CHEBI:57692"/>
    </cofactor>
</comment>
<reference evidence="4" key="1">
    <citation type="submission" date="2021-05" db="EMBL/GenBank/DDBJ databases">
        <authorList>
            <person name="Tanabe Y."/>
        </authorList>
    </citation>
    <scope>NUCLEOTIDE SEQUENCE</scope>
    <source>
        <strain evidence="4">BOTRYCO-1</strain>
    </source>
</reference>
<evidence type="ECO:0000313" key="5">
    <source>
        <dbReference type="Proteomes" id="UP001161064"/>
    </source>
</evidence>
<evidence type="ECO:0000256" key="3">
    <source>
        <dbReference type="ARBA" id="ARBA00023033"/>
    </source>
</evidence>
<evidence type="ECO:0000256" key="2">
    <source>
        <dbReference type="ARBA" id="ARBA00010139"/>
    </source>
</evidence>
<accession>A0ABQ4PXW3</accession>
<name>A0ABQ4PXW3_9PROT</name>
<dbReference type="PANTHER" id="PTHR43872:SF1">
    <property type="entry name" value="MONOOXYGENASE, PUTATIVE (AFU_ORTHOLOGUE AFUA_8G02570)-RELATED"/>
    <property type="match status" value="1"/>
</dbReference>
<reference evidence="4" key="2">
    <citation type="journal article" date="2023" name="ISME Commun">
        <title>Characterization of a bloom-associated alphaproteobacterial lineage, 'Candidatus Phycosocius': insights into freshwater algal-bacterial interactions.</title>
        <authorList>
            <person name="Tanabe Y."/>
            <person name="Yamaguchi H."/>
            <person name="Yoshida M."/>
            <person name="Kai A."/>
            <person name="Okazaki Y."/>
        </authorList>
    </citation>
    <scope>NUCLEOTIDE SEQUENCE</scope>
    <source>
        <strain evidence="4">BOTRYCO-1</strain>
    </source>
</reference>
<organism evidence="4 5">
    <name type="scientific">Candidatus Phycosocius spiralis</name>
    <dbReference type="NCBI Taxonomy" id="2815099"/>
    <lineage>
        <taxon>Bacteria</taxon>
        <taxon>Pseudomonadati</taxon>
        <taxon>Pseudomonadota</taxon>
        <taxon>Alphaproteobacteria</taxon>
        <taxon>Caulobacterales</taxon>
        <taxon>Caulobacterales incertae sedis</taxon>
        <taxon>Candidatus Phycosocius</taxon>
    </lineage>
</organism>
<sequence>MIGSGATAIALVPAMAKEAAKVTMLQRSPSYVVSRPGEDDSANWLRPFYLKNWSNFSFAGAISYFNCIS</sequence>
<gene>
    <name evidence="4" type="ORF">PsB1_1899</name>
</gene>
<dbReference type="SUPFAM" id="SSF51905">
    <property type="entry name" value="FAD/NAD(P)-binding domain"/>
    <property type="match status" value="1"/>
</dbReference>
<dbReference type="PANTHER" id="PTHR43872">
    <property type="entry name" value="MONOOXYGENASE, PUTATIVE (AFU_ORTHOLOGUE AFUA_8G02570)-RELATED"/>
    <property type="match status" value="1"/>
</dbReference>
<evidence type="ECO:0000313" key="4">
    <source>
        <dbReference type="EMBL" id="GIU67745.1"/>
    </source>
</evidence>
<protein>
    <submittedName>
        <fullName evidence="4">Uncharacterized protein</fullName>
    </submittedName>
</protein>
<comment type="similarity">
    <text evidence="2">Belongs to the FAD-binding monooxygenase family.</text>
</comment>
<proteinExistence type="inferred from homology"/>
<keyword evidence="3" id="KW-0503">Monooxygenase</keyword>
<dbReference type="InterPro" id="IPR036188">
    <property type="entry name" value="FAD/NAD-bd_sf"/>
</dbReference>
<dbReference type="Proteomes" id="UP001161064">
    <property type="component" value="Unassembled WGS sequence"/>
</dbReference>
<comment type="caution">
    <text evidence="4">The sequence shown here is derived from an EMBL/GenBank/DDBJ whole genome shotgun (WGS) entry which is preliminary data.</text>
</comment>
<evidence type="ECO:0000256" key="1">
    <source>
        <dbReference type="ARBA" id="ARBA00001974"/>
    </source>
</evidence>
<keyword evidence="3" id="KW-0560">Oxidoreductase</keyword>
<dbReference type="EMBL" id="BPFZ01000013">
    <property type="protein sequence ID" value="GIU67745.1"/>
    <property type="molecule type" value="Genomic_DNA"/>
</dbReference>
<keyword evidence="5" id="KW-1185">Reference proteome</keyword>
<dbReference type="InterPro" id="IPR051820">
    <property type="entry name" value="FAD-binding_MO"/>
</dbReference>
<dbReference type="Gene3D" id="3.50.50.60">
    <property type="entry name" value="FAD/NAD(P)-binding domain"/>
    <property type="match status" value="1"/>
</dbReference>